<dbReference type="Proteomes" id="UP000239990">
    <property type="component" value="Unassembled WGS sequence"/>
</dbReference>
<proteinExistence type="predicted"/>
<organism evidence="2 3">
    <name type="scientific">Achromobacter spanius</name>
    <dbReference type="NCBI Taxonomy" id="217203"/>
    <lineage>
        <taxon>Bacteria</taxon>
        <taxon>Pseudomonadati</taxon>
        <taxon>Pseudomonadota</taxon>
        <taxon>Betaproteobacteria</taxon>
        <taxon>Burkholderiales</taxon>
        <taxon>Alcaligenaceae</taxon>
        <taxon>Achromobacter</taxon>
    </lineage>
</organism>
<dbReference type="AlphaFoldDB" id="A0A2S5GU74"/>
<protein>
    <submittedName>
        <fullName evidence="2">Uncharacterized protein</fullName>
    </submittedName>
</protein>
<reference evidence="2 3" key="1">
    <citation type="submission" date="2018-02" db="EMBL/GenBank/DDBJ databases">
        <title>Draft Genome of Achromobacter spanius stain 6.</title>
        <authorList>
            <person name="Gunasekera T.S."/>
            <person name="Radwan O."/>
            <person name="Ruiz O.N."/>
        </authorList>
    </citation>
    <scope>NUCLEOTIDE SEQUENCE [LARGE SCALE GENOMIC DNA]</scope>
    <source>
        <strain evidence="2 3">6</strain>
    </source>
</reference>
<evidence type="ECO:0000313" key="3">
    <source>
        <dbReference type="Proteomes" id="UP000239990"/>
    </source>
</evidence>
<gene>
    <name evidence="2" type="ORF">C4E15_06890</name>
</gene>
<dbReference type="EMBL" id="PREU01000003">
    <property type="protein sequence ID" value="PPA76508.1"/>
    <property type="molecule type" value="Genomic_DNA"/>
</dbReference>
<evidence type="ECO:0000256" key="1">
    <source>
        <dbReference type="SAM" id="MobiDB-lite"/>
    </source>
</evidence>
<name>A0A2S5GU74_9BURK</name>
<comment type="caution">
    <text evidence="2">The sequence shown here is derived from an EMBL/GenBank/DDBJ whole genome shotgun (WGS) entry which is preliminary data.</text>
</comment>
<evidence type="ECO:0000313" key="2">
    <source>
        <dbReference type="EMBL" id="PPA76508.1"/>
    </source>
</evidence>
<accession>A0A2S5GU74</accession>
<feature type="compositionally biased region" description="Basic and acidic residues" evidence="1">
    <location>
        <begin position="58"/>
        <end position="77"/>
    </location>
</feature>
<dbReference type="OrthoDB" id="8665323at2"/>
<feature type="region of interest" description="Disordered" evidence="1">
    <location>
        <begin position="53"/>
        <end position="77"/>
    </location>
</feature>
<sequence>MSIQQLIRCGAAASLIAMGTGCSMVGLGDSRSSECQWYRSSCMHEGSYDAGEEDYAEEEAKRLNKQSSDRLRRSSGN</sequence>